<evidence type="ECO:0000256" key="1">
    <source>
        <dbReference type="ARBA" id="ARBA00008535"/>
    </source>
</evidence>
<dbReference type="Gene3D" id="1.10.510.10">
    <property type="entry name" value="Transferase(Phosphotransferase) domain 1"/>
    <property type="match status" value="1"/>
</dbReference>
<dbReference type="PANTHER" id="PTHR10903:SF107">
    <property type="entry name" value="GTPASE IMAP FAMILY MEMBER 4-LIKE-RELATED"/>
    <property type="match status" value="1"/>
</dbReference>
<dbReference type="PROSITE" id="PS00107">
    <property type="entry name" value="PROTEIN_KINASE_ATP"/>
    <property type="match status" value="1"/>
</dbReference>
<dbReference type="Proteomes" id="UP001591681">
    <property type="component" value="Unassembled WGS sequence"/>
</dbReference>
<dbReference type="InterPro" id="IPR017441">
    <property type="entry name" value="Protein_kinase_ATP_BS"/>
</dbReference>
<evidence type="ECO:0000256" key="6">
    <source>
        <dbReference type="SAM" id="MobiDB-lite"/>
    </source>
</evidence>
<dbReference type="InterPro" id="IPR000719">
    <property type="entry name" value="Prot_kinase_dom"/>
</dbReference>
<evidence type="ECO:0000256" key="5">
    <source>
        <dbReference type="PROSITE-ProRule" id="PRU10141"/>
    </source>
</evidence>
<dbReference type="EMBL" id="JBHFQA010000010">
    <property type="protein sequence ID" value="KAL2092638.1"/>
    <property type="molecule type" value="Genomic_DNA"/>
</dbReference>
<dbReference type="InterPro" id="IPR011009">
    <property type="entry name" value="Kinase-like_dom_sf"/>
</dbReference>
<organism evidence="9 10">
    <name type="scientific">Coilia grayii</name>
    <name type="common">Gray's grenadier anchovy</name>
    <dbReference type="NCBI Taxonomy" id="363190"/>
    <lineage>
        <taxon>Eukaryota</taxon>
        <taxon>Metazoa</taxon>
        <taxon>Chordata</taxon>
        <taxon>Craniata</taxon>
        <taxon>Vertebrata</taxon>
        <taxon>Euteleostomi</taxon>
        <taxon>Actinopterygii</taxon>
        <taxon>Neopterygii</taxon>
        <taxon>Teleostei</taxon>
        <taxon>Clupei</taxon>
        <taxon>Clupeiformes</taxon>
        <taxon>Clupeoidei</taxon>
        <taxon>Engraulidae</taxon>
        <taxon>Coilinae</taxon>
        <taxon>Coilia</taxon>
    </lineage>
</organism>
<protein>
    <submittedName>
        <fullName evidence="9">Uncharacterized protein</fullName>
    </submittedName>
</protein>
<dbReference type="Gene3D" id="3.40.50.300">
    <property type="entry name" value="P-loop containing nucleotide triphosphate hydrolases"/>
    <property type="match status" value="2"/>
</dbReference>
<feature type="compositionally biased region" description="Polar residues" evidence="6">
    <location>
        <begin position="510"/>
        <end position="520"/>
    </location>
</feature>
<evidence type="ECO:0000256" key="2">
    <source>
        <dbReference type="ARBA" id="ARBA00022741"/>
    </source>
</evidence>
<dbReference type="PROSITE" id="PS00108">
    <property type="entry name" value="PROTEIN_KINASE_ST"/>
    <property type="match status" value="1"/>
</dbReference>
<accession>A0ABD1K0J9</accession>
<dbReference type="Pfam" id="PF04548">
    <property type="entry name" value="AIG1"/>
    <property type="match status" value="2"/>
</dbReference>
<feature type="region of interest" description="Disordered" evidence="6">
    <location>
        <begin position="205"/>
        <end position="226"/>
    </location>
</feature>
<comment type="similarity">
    <text evidence="1">Belongs to the TRAFAC class TrmE-Era-EngA-EngB-Septin-like GTPase superfamily. AIG1/Toc34/Toc159-like paraseptin GTPase family. IAN subfamily.</text>
</comment>
<comment type="caution">
    <text evidence="9">The sequence shown here is derived from an EMBL/GenBank/DDBJ whole genome shotgun (WGS) entry which is preliminary data.</text>
</comment>
<dbReference type="GO" id="GO:0005525">
    <property type="term" value="F:GTP binding"/>
    <property type="evidence" value="ECO:0007669"/>
    <property type="project" value="UniProtKB-KW"/>
</dbReference>
<dbReference type="GO" id="GO:0005524">
    <property type="term" value="F:ATP binding"/>
    <property type="evidence" value="ECO:0007669"/>
    <property type="project" value="UniProtKB-UniRule"/>
</dbReference>
<dbReference type="InterPro" id="IPR045058">
    <property type="entry name" value="GIMA/IAN/Toc"/>
</dbReference>
<dbReference type="SUPFAM" id="SSF56112">
    <property type="entry name" value="Protein kinase-like (PK-like)"/>
    <property type="match status" value="1"/>
</dbReference>
<dbReference type="PROSITE" id="PS50011">
    <property type="entry name" value="PROTEIN_KINASE_DOM"/>
    <property type="match status" value="1"/>
</dbReference>
<dbReference type="FunFam" id="3.40.50.300:FF:001809">
    <property type="entry name" value="Si:ch1073-365p7.2"/>
    <property type="match status" value="2"/>
</dbReference>
<sequence>MRIVLLGYRGGGKSSSGNTILGRQEFGTSGRTAECVKREGETAGRHVTLVEAPGWWKNLTVEETPERDKQEIVLSVSMSPPGPHALLLVINVNESFTGKHRRAVQEHLELLGERVWSHTIVLFTRGECLGDTSIEQHIESGGEALQWVVEKCGNRYHVLDNEKHDGGQVTELLEKIEEIVALNSGHHFDFDEILSKLMEKKKEEKRRVQQRKMKVQKQRETLRSSAGGVPHISDMRIVLLGIRHAGKSSSGNTILGRQEFSTSGRTAECVKREGETAGRHITVVEAPGWLFNTPEHDKREFVFSVSLCPPGPHALLLVIRVSESFTETFRRAVQEHLELLGERVWSHTIVLFTRGEWLGDTSIEQHIESGGEALQWVVEKCGNRYHVLDNKKHDGGQVTELLEKIEEMVAINSGDHSFGDRHNFSGIPDDCLREDSAYGSAKSALKPQFTKPFKQLKTVKGMVAENCGEHSIGDRPNFSEANSDDFSSGDSAHGSASAFEPDLMKPFKQLSTAAPPQSSGFGAAETEERSGAAGESVFMVPQTRVDGGARRKEVTAGQQKPPLMTTGFKAKGPFVDISTITFNATECIGYGSYGTVYKGSYQGTPAAVKVITTGHNPGITNEFIIPWRLSHPNIVRMMAVAKSEAQILIANEYIHGANLHQVLHTDTPIKLQQEDKLFVALDIAMAAEYIHGKEIIHQDLKPANIMVAADNRKAYLTDWDLANLMETVTMTRGGSHTGAFCGPLGGTPQYMAPECLVECKKCSPMSDMWSLGITLLEMFTDSKPWSYSTLQELRKLLYDKKAPQVVSKLQPAHDDIVTPLLQYDPKSRINAKDLVALLKTKVDLTKRYGCEW</sequence>
<dbReference type="PANTHER" id="PTHR10903">
    <property type="entry name" value="GTPASE, IMAP FAMILY MEMBER-RELATED"/>
    <property type="match status" value="1"/>
</dbReference>
<dbReference type="CDD" id="cd14014">
    <property type="entry name" value="STKc_PknB_like"/>
    <property type="match status" value="1"/>
</dbReference>
<evidence type="ECO:0000259" key="8">
    <source>
        <dbReference type="PROSITE" id="PS51720"/>
    </source>
</evidence>
<keyword evidence="2 5" id="KW-0547">Nucleotide-binding</keyword>
<dbReference type="SUPFAM" id="SSF52540">
    <property type="entry name" value="P-loop containing nucleoside triphosphate hydrolases"/>
    <property type="match status" value="2"/>
</dbReference>
<keyword evidence="3 5" id="KW-0067">ATP-binding</keyword>
<dbReference type="InterPro" id="IPR027417">
    <property type="entry name" value="P-loop_NTPase"/>
</dbReference>
<evidence type="ECO:0000313" key="10">
    <source>
        <dbReference type="Proteomes" id="UP001591681"/>
    </source>
</evidence>
<dbReference type="InterPro" id="IPR006703">
    <property type="entry name" value="G_AIG1"/>
</dbReference>
<evidence type="ECO:0000256" key="4">
    <source>
        <dbReference type="ARBA" id="ARBA00023134"/>
    </source>
</evidence>
<evidence type="ECO:0000313" key="9">
    <source>
        <dbReference type="EMBL" id="KAL2092638.1"/>
    </source>
</evidence>
<dbReference type="InterPro" id="IPR008271">
    <property type="entry name" value="Ser/Thr_kinase_AS"/>
</dbReference>
<dbReference type="Gene3D" id="3.30.200.20">
    <property type="entry name" value="Phosphorylase Kinase, domain 1"/>
    <property type="match status" value="1"/>
</dbReference>
<proteinExistence type="inferred from homology"/>
<dbReference type="PROSITE" id="PS51720">
    <property type="entry name" value="G_AIG1"/>
    <property type="match status" value="2"/>
</dbReference>
<evidence type="ECO:0000256" key="3">
    <source>
        <dbReference type="ARBA" id="ARBA00022840"/>
    </source>
</evidence>
<keyword evidence="10" id="KW-1185">Reference proteome</keyword>
<evidence type="ECO:0000259" key="7">
    <source>
        <dbReference type="PROSITE" id="PS50011"/>
    </source>
</evidence>
<feature type="domain" description="AIG1-type G" evidence="8">
    <location>
        <begin position="232"/>
        <end position="426"/>
    </location>
</feature>
<keyword evidence="4" id="KW-0342">GTP-binding</keyword>
<feature type="compositionally biased region" description="Low complexity" evidence="6">
    <location>
        <begin position="484"/>
        <end position="498"/>
    </location>
</feature>
<name>A0ABD1K0J9_9TELE</name>
<dbReference type="CDD" id="cd01852">
    <property type="entry name" value="AIG1"/>
    <property type="match status" value="2"/>
</dbReference>
<feature type="region of interest" description="Disordered" evidence="6">
    <location>
        <begin position="467"/>
        <end position="498"/>
    </location>
</feature>
<feature type="binding site" evidence="5">
    <location>
        <position position="609"/>
    </location>
    <ligand>
        <name>ATP</name>
        <dbReference type="ChEBI" id="CHEBI:30616"/>
    </ligand>
</feature>
<dbReference type="AlphaFoldDB" id="A0ABD1K0J9"/>
<dbReference type="Pfam" id="PF00069">
    <property type="entry name" value="Pkinase"/>
    <property type="match status" value="1"/>
</dbReference>
<feature type="region of interest" description="Disordered" evidence="6">
    <location>
        <begin position="510"/>
        <end position="540"/>
    </location>
</feature>
<feature type="domain" description="Protein kinase" evidence="7">
    <location>
        <begin position="582"/>
        <end position="842"/>
    </location>
</feature>
<dbReference type="SMART" id="SM00220">
    <property type="entry name" value="S_TKc"/>
    <property type="match status" value="1"/>
</dbReference>
<gene>
    <name evidence="9" type="ORF">ACEWY4_012436</name>
</gene>
<feature type="domain" description="AIG1-type G" evidence="8">
    <location>
        <begin position="1"/>
        <end position="197"/>
    </location>
</feature>
<reference evidence="9 10" key="1">
    <citation type="submission" date="2024-09" db="EMBL/GenBank/DDBJ databases">
        <title>A chromosome-level genome assembly of Gray's grenadier anchovy, Coilia grayii.</title>
        <authorList>
            <person name="Fu Z."/>
        </authorList>
    </citation>
    <scope>NUCLEOTIDE SEQUENCE [LARGE SCALE GENOMIC DNA]</scope>
    <source>
        <strain evidence="9">G4</strain>
        <tissue evidence="9">Muscle</tissue>
    </source>
</reference>